<organism evidence="2 3">
    <name type="scientific">Methylotenera versatilis (strain 301)</name>
    <dbReference type="NCBI Taxonomy" id="666681"/>
    <lineage>
        <taxon>Bacteria</taxon>
        <taxon>Pseudomonadati</taxon>
        <taxon>Pseudomonadota</taxon>
        <taxon>Betaproteobacteria</taxon>
        <taxon>Nitrosomonadales</taxon>
        <taxon>Methylophilaceae</taxon>
        <taxon>Methylotenera</taxon>
    </lineage>
</organism>
<keyword evidence="1" id="KW-1133">Transmembrane helix</keyword>
<reference evidence="2 3" key="2">
    <citation type="journal article" date="2011" name="J. Bacteriol.">
        <title>Genomes of three methylotrophs from a single niche uncover genetic and metabolic divergence of Methylophilaceae.</title>
        <authorList>
            <person name="Lapidus A."/>
            <person name="Clum A."/>
            <person name="Labutti K."/>
            <person name="Kaluzhnaya M.G."/>
            <person name="Lim S."/>
            <person name="Beck D.A."/>
            <person name="Glavina Del Rio T."/>
            <person name="Nolan M."/>
            <person name="Mavromatis K."/>
            <person name="Huntemann M."/>
            <person name="Lucas S."/>
            <person name="Lidstrom M.E."/>
            <person name="Ivanova N."/>
            <person name="Chistoserdova L."/>
        </authorList>
    </citation>
    <scope>NUCLEOTIDE SEQUENCE [LARGE SCALE GENOMIC DNA]</scope>
    <source>
        <strain evidence="2 3">301</strain>
    </source>
</reference>
<dbReference type="AlphaFoldDB" id="D7DJ26"/>
<accession>D7DJ26</accession>
<dbReference type="HOGENOM" id="CLU_3009172_0_0_4"/>
<keyword evidence="3" id="KW-1185">Reference proteome</keyword>
<protein>
    <submittedName>
        <fullName evidence="2">Uncharacterized protein</fullName>
    </submittedName>
</protein>
<proteinExistence type="predicted"/>
<evidence type="ECO:0000313" key="2">
    <source>
        <dbReference type="EMBL" id="ADI30061.1"/>
    </source>
</evidence>
<dbReference type="STRING" id="666681.M301_1681"/>
<name>D7DJ26_METV0</name>
<keyword evidence="1" id="KW-0472">Membrane</keyword>
<sequence>MKKNPEEILIEKNVSALNSSQFAWILLSTWLAYSMLMLWHFKEQVSRNASVCQVAL</sequence>
<dbReference type="KEGG" id="meh:M301_1681"/>
<evidence type="ECO:0000256" key="1">
    <source>
        <dbReference type="SAM" id="Phobius"/>
    </source>
</evidence>
<evidence type="ECO:0000313" key="3">
    <source>
        <dbReference type="Proteomes" id="UP000000383"/>
    </source>
</evidence>
<gene>
    <name evidence="2" type="ordered locus">M301_1681</name>
</gene>
<reference evidence="3" key="1">
    <citation type="submission" date="2010-05" db="EMBL/GenBank/DDBJ databases">
        <title>Complete sequence of Methylotenera sp. 301.</title>
        <authorList>
            <person name="Lucas S."/>
            <person name="Copeland A."/>
            <person name="Lapidus A."/>
            <person name="Cheng J.-F."/>
            <person name="Bruce D."/>
            <person name="Goodwin L."/>
            <person name="Pitluck S."/>
            <person name="Clum A."/>
            <person name="Land M."/>
            <person name="Hauser L."/>
            <person name="Kyrpides N."/>
            <person name="Ivanova N."/>
            <person name="Chistoservova L."/>
            <person name="Kalyuzhnaya M."/>
            <person name="Woyke T."/>
        </authorList>
    </citation>
    <scope>NUCLEOTIDE SEQUENCE [LARGE SCALE GENOMIC DNA]</scope>
    <source>
        <strain evidence="3">301</strain>
    </source>
</reference>
<feature type="transmembrane region" description="Helical" evidence="1">
    <location>
        <begin position="22"/>
        <end position="41"/>
    </location>
</feature>
<dbReference type="Proteomes" id="UP000000383">
    <property type="component" value="Chromosome"/>
</dbReference>
<keyword evidence="1" id="KW-0812">Transmembrane</keyword>
<dbReference type="RefSeq" id="WP_013148373.1">
    <property type="nucleotide sequence ID" value="NC_014207.1"/>
</dbReference>
<dbReference type="EMBL" id="CP002056">
    <property type="protein sequence ID" value="ADI30061.1"/>
    <property type="molecule type" value="Genomic_DNA"/>
</dbReference>